<evidence type="ECO:0000313" key="6">
    <source>
        <dbReference type="EMBL" id="OGE27677.1"/>
    </source>
</evidence>
<gene>
    <name evidence="6" type="ORF">A2867_03935</name>
</gene>
<dbReference type="PANTHER" id="PTHR16950">
    <property type="entry name" value="ZINC TRANSPORTER SLC39A7 HISTIDINE-RICH MEMBRANE PROTEIN KE4"/>
    <property type="match status" value="1"/>
</dbReference>
<evidence type="ECO:0000313" key="7">
    <source>
        <dbReference type="Proteomes" id="UP000177555"/>
    </source>
</evidence>
<dbReference type="Proteomes" id="UP000177555">
    <property type="component" value="Unassembled WGS sequence"/>
</dbReference>
<keyword evidence="3 5" id="KW-1133">Transmembrane helix</keyword>
<feature type="transmembrane region" description="Helical" evidence="5">
    <location>
        <begin position="38"/>
        <end position="56"/>
    </location>
</feature>
<evidence type="ECO:0008006" key="8">
    <source>
        <dbReference type="Google" id="ProtNLM"/>
    </source>
</evidence>
<dbReference type="GO" id="GO:0016020">
    <property type="term" value="C:membrane"/>
    <property type="evidence" value="ECO:0007669"/>
    <property type="project" value="UniProtKB-SubCell"/>
</dbReference>
<sequence length="255" mass="27951">MGILAYIIIFTLIGSVVSLIGGILLLVREKFALSISHYLSSFAAGALLSAAFFDLLPEATEHMEELGVDMNLPLWILIGILTFFLLERFIHHHHDHTNVPSEEKKSVIPLVVIGDTLHNFTDGMAIAATFLISIPLGVVTSLAVAAHEIPQEIGDFGLMLNKGLKRQKVLLVNLFSSLAALAGAILIYLYKDSVERLLPIILALTSGFFIYIALANLIPEIHNRDNQKVAFWETIMLLIGVLVVYLAISVLEGQV</sequence>
<feature type="transmembrane region" description="Helical" evidence="5">
    <location>
        <begin position="68"/>
        <end position="86"/>
    </location>
</feature>
<proteinExistence type="predicted"/>
<keyword evidence="2 5" id="KW-0812">Transmembrane</keyword>
<feature type="transmembrane region" description="Helical" evidence="5">
    <location>
        <begin position="6"/>
        <end position="26"/>
    </location>
</feature>
<dbReference type="GO" id="GO:0046873">
    <property type="term" value="F:metal ion transmembrane transporter activity"/>
    <property type="evidence" value="ECO:0007669"/>
    <property type="project" value="InterPro"/>
</dbReference>
<evidence type="ECO:0000256" key="4">
    <source>
        <dbReference type="ARBA" id="ARBA00023136"/>
    </source>
</evidence>
<comment type="subcellular location">
    <subcellularLocation>
        <location evidence="1">Membrane</location>
        <topology evidence="1">Multi-pass membrane protein</topology>
    </subcellularLocation>
</comment>
<dbReference type="AlphaFoldDB" id="A0A1F5JG90"/>
<keyword evidence="4 5" id="KW-0472">Membrane</keyword>
<dbReference type="InterPro" id="IPR003689">
    <property type="entry name" value="ZIP"/>
</dbReference>
<name>A0A1F5JG90_9BACT</name>
<dbReference type="EMBL" id="MFCP01000033">
    <property type="protein sequence ID" value="OGE27677.1"/>
    <property type="molecule type" value="Genomic_DNA"/>
</dbReference>
<comment type="caution">
    <text evidence="6">The sequence shown here is derived from an EMBL/GenBank/DDBJ whole genome shotgun (WGS) entry which is preliminary data.</text>
</comment>
<evidence type="ECO:0000256" key="5">
    <source>
        <dbReference type="SAM" id="Phobius"/>
    </source>
</evidence>
<evidence type="ECO:0000256" key="1">
    <source>
        <dbReference type="ARBA" id="ARBA00004141"/>
    </source>
</evidence>
<organism evidence="6 7">
    <name type="scientific">Candidatus Daviesbacteria bacterium RIFCSPHIGHO2_01_FULL_40_11</name>
    <dbReference type="NCBI Taxonomy" id="1797762"/>
    <lineage>
        <taxon>Bacteria</taxon>
        <taxon>Candidatus Daviesiibacteriota</taxon>
    </lineage>
</organism>
<dbReference type="Pfam" id="PF02535">
    <property type="entry name" value="Zip"/>
    <property type="match status" value="2"/>
</dbReference>
<evidence type="ECO:0000256" key="3">
    <source>
        <dbReference type="ARBA" id="ARBA00022989"/>
    </source>
</evidence>
<reference evidence="6 7" key="1">
    <citation type="journal article" date="2016" name="Nat. Commun.">
        <title>Thousands of microbial genomes shed light on interconnected biogeochemical processes in an aquifer system.</title>
        <authorList>
            <person name="Anantharaman K."/>
            <person name="Brown C.T."/>
            <person name="Hug L.A."/>
            <person name="Sharon I."/>
            <person name="Castelle C.J."/>
            <person name="Probst A.J."/>
            <person name="Thomas B.C."/>
            <person name="Singh A."/>
            <person name="Wilkins M.J."/>
            <person name="Karaoz U."/>
            <person name="Brodie E.L."/>
            <person name="Williams K.H."/>
            <person name="Hubbard S.S."/>
            <person name="Banfield J.F."/>
        </authorList>
    </citation>
    <scope>NUCLEOTIDE SEQUENCE [LARGE SCALE GENOMIC DNA]</scope>
</reference>
<evidence type="ECO:0000256" key="2">
    <source>
        <dbReference type="ARBA" id="ARBA00022692"/>
    </source>
</evidence>
<feature type="transmembrane region" description="Helical" evidence="5">
    <location>
        <begin position="169"/>
        <end position="190"/>
    </location>
</feature>
<feature type="transmembrane region" description="Helical" evidence="5">
    <location>
        <begin position="196"/>
        <end position="218"/>
    </location>
</feature>
<protein>
    <recommendedName>
        <fullName evidence="8">ZIP zinc transporter</fullName>
    </recommendedName>
</protein>
<feature type="transmembrane region" description="Helical" evidence="5">
    <location>
        <begin position="230"/>
        <end position="251"/>
    </location>
</feature>
<dbReference type="PANTHER" id="PTHR16950:SF16">
    <property type="entry name" value="ZINC TRANSPORTER ZIP13"/>
    <property type="match status" value="1"/>
</dbReference>
<accession>A0A1F5JG90</accession>